<keyword evidence="7" id="KW-0479">Metal-binding</keyword>
<dbReference type="PROSITE" id="PS00210">
    <property type="entry name" value="HEMOCYANIN_2"/>
    <property type="match status" value="1"/>
</dbReference>
<dbReference type="Gene3D" id="1.20.1370.10">
    <property type="entry name" value="Hemocyanin, N-terminal domain"/>
    <property type="match status" value="1"/>
</dbReference>
<dbReference type="InterPro" id="IPR005203">
    <property type="entry name" value="Hemocyanin_C"/>
</dbReference>
<dbReference type="FunFam" id="2.60.40.1520:FF:000001">
    <property type="entry name" value="Hemocyanin subunit 2"/>
    <property type="match status" value="1"/>
</dbReference>
<sequence length="627" mass="72360">MTLHQKQVQVLKLFEFLNEVAYHRDAPHDERLKHVGTLSPKSIFSCFHPVHLAEARRLVEVYLAAKDFDDFIHLASQAKEIVNATLFAFATEVAVLHREDCKGLSVPPIQEVFPDKFINAVTLNKAYFDAYSRTAADDRPLIEEEIHVGNVLDPEYKLAYFREDVGANAHHWHWHVVYPSIWDPKVLGKKKDRRGELFYYMHQQMCARYDCERLSNGLHRMIPFHNFHEFLEGYAPHLWHQSSGSYYAFRPEEMAMSDMKDVDVQDMERWRERILDAIDIGHAINHDGKEILLDEEHGTDILGSIIESNAETINLPFYGSLHNWGHVMMAYIHDADGRFQETPGVMTDTATSLRDPIFYRYHRFIDNMFQEYKSTLPTYTHEQLNFPEVEVTGVTVTARTDDVINTFNREAELVVTHAQHIGKGPVKVRYEHLDHESFSYAIDALNNGNAVKRATVRIFLAPKYDELGNEIPIDDQRRLFIELDKFTATLQPGKNTVVRSSVDSSVTLSQQHTFEELEKGEGLDESRTEFCSCGWPQHLLVPKGDIKGMEFHLFVMLTDREKDKVSDGDSHKALCTDAVSYCGARDEKYPDKKAMGFPFDRKIPAANHKEFLTSNMYLKEVTIRYIP</sequence>
<evidence type="ECO:0000256" key="6">
    <source>
        <dbReference type="ARBA" id="ARBA00022621"/>
    </source>
</evidence>
<reference evidence="11" key="1">
    <citation type="journal article" date="2009" name="Mol. Phylogenet. Evol.">
        <title>A 454 sequencing approach for large-scale phylogenomic analysis of the Common Emperor Scorpion (Pandinus imperator).</title>
        <authorList>
            <person name="Roeding F."/>
            <person name="Borner J."/>
            <person name="Kube M."/>
            <person name="Klages S."/>
            <person name="Reinhardt R."/>
            <person name="Burmester T."/>
        </authorList>
    </citation>
    <scope>NUCLEOTIDE SEQUENCE</scope>
    <source>
        <tissue evidence="11">Whole animal</tissue>
    </source>
</reference>
<dbReference type="InterPro" id="IPR005204">
    <property type="entry name" value="Hemocyanin_N"/>
</dbReference>
<dbReference type="GO" id="GO:0005344">
    <property type="term" value="F:oxygen carrier activity"/>
    <property type="evidence" value="ECO:0007669"/>
    <property type="project" value="UniProtKB-KW"/>
</dbReference>
<keyword evidence="9" id="KW-1015">Disulfide bond</keyword>
<proteinExistence type="evidence at transcript level"/>
<dbReference type="Pfam" id="PF00372">
    <property type="entry name" value="Hemocyanin_M"/>
    <property type="match status" value="1"/>
</dbReference>
<dbReference type="InterPro" id="IPR037020">
    <property type="entry name" value="Hemocyanin_C_sf"/>
</dbReference>
<dbReference type="InterPro" id="IPR013788">
    <property type="entry name" value="Hemocyanin/hexamerin"/>
</dbReference>
<evidence type="ECO:0000256" key="3">
    <source>
        <dbReference type="ARBA" id="ARBA00009470"/>
    </source>
</evidence>
<evidence type="ECO:0000256" key="4">
    <source>
        <dbReference type="ARBA" id="ARBA00022448"/>
    </source>
</evidence>
<name>C6H0Z5_PANIM</name>
<organism evidence="11">
    <name type="scientific">Pandinus imperator</name>
    <name type="common">Emperor scorpion</name>
    <dbReference type="NCBI Taxonomy" id="55084"/>
    <lineage>
        <taxon>Eukaryota</taxon>
        <taxon>Metazoa</taxon>
        <taxon>Ecdysozoa</taxon>
        <taxon>Arthropoda</taxon>
        <taxon>Chelicerata</taxon>
        <taxon>Arachnida</taxon>
        <taxon>Scorpiones</taxon>
        <taxon>Iurida</taxon>
        <taxon>Scorpionoidea</taxon>
        <taxon>Scorpionidae</taxon>
        <taxon>Pandininae</taxon>
        <taxon>Pandinus</taxon>
    </lineage>
</organism>
<dbReference type="PANTHER" id="PTHR11511">
    <property type="entry name" value="LARVAL STORAGE PROTEIN/PHENOLOXIDASE"/>
    <property type="match status" value="1"/>
</dbReference>
<dbReference type="InterPro" id="IPR014756">
    <property type="entry name" value="Ig_E-set"/>
</dbReference>
<dbReference type="FunFam" id="1.10.1280.10:FF:000004">
    <property type="entry name" value="Hemocyanin subunit 2"/>
    <property type="match status" value="1"/>
</dbReference>
<dbReference type="SUPFAM" id="SSF81296">
    <property type="entry name" value="E set domains"/>
    <property type="match status" value="1"/>
</dbReference>
<protein>
    <submittedName>
        <fullName evidence="11">Hemocyanin subunit 3a</fullName>
    </submittedName>
</protein>
<accession>C6H0Z5</accession>
<dbReference type="Pfam" id="PF03722">
    <property type="entry name" value="Hemocyanin_N"/>
    <property type="match status" value="1"/>
</dbReference>
<dbReference type="GO" id="GO:0046872">
    <property type="term" value="F:metal ion binding"/>
    <property type="evidence" value="ECO:0007669"/>
    <property type="project" value="UniProtKB-KW"/>
</dbReference>
<evidence type="ECO:0000256" key="8">
    <source>
        <dbReference type="ARBA" id="ARBA00023008"/>
    </source>
</evidence>
<dbReference type="InterPro" id="IPR000896">
    <property type="entry name" value="Hemocyanin/hexamerin_mid_dom"/>
</dbReference>
<dbReference type="InterPro" id="IPR002227">
    <property type="entry name" value="Tyrosinase_Cu-bd"/>
</dbReference>
<dbReference type="PANTHER" id="PTHR11511:SF5">
    <property type="entry name" value="FAT-BODY PROTEIN 1-RELATED"/>
    <property type="match status" value="1"/>
</dbReference>
<evidence type="ECO:0000256" key="2">
    <source>
        <dbReference type="ARBA" id="ARBA00004239"/>
    </source>
</evidence>
<comment type="subcellular location">
    <subcellularLocation>
        <location evidence="2">Secreted</location>
        <location evidence="2">Extracellular space</location>
    </subcellularLocation>
</comment>
<dbReference type="InterPro" id="IPR036697">
    <property type="entry name" value="Hemocyanin_N_sf"/>
</dbReference>
<dbReference type="Gene3D" id="1.10.1280.10">
    <property type="entry name" value="Di-copper center containing domain from catechol oxidase"/>
    <property type="match status" value="1"/>
</dbReference>
<dbReference type="SUPFAM" id="SSF48056">
    <property type="entry name" value="Di-copper centre-containing domain"/>
    <property type="match status" value="1"/>
</dbReference>
<dbReference type="PROSITE" id="PS00498">
    <property type="entry name" value="TYROSINASE_2"/>
    <property type="match status" value="1"/>
</dbReference>
<evidence type="ECO:0000256" key="5">
    <source>
        <dbReference type="ARBA" id="ARBA00022525"/>
    </source>
</evidence>
<evidence type="ECO:0000259" key="10">
    <source>
        <dbReference type="PROSITE" id="PS00498"/>
    </source>
</evidence>
<dbReference type="EMBL" id="FN424079">
    <property type="protein sequence ID" value="CAZ66712.1"/>
    <property type="molecule type" value="mRNA"/>
</dbReference>
<dbReference type="SUPFAM" id="SSF48050">
    <property type="entry name" value="Hemocyanin, N-terminal domain"/>
    <property type="match status" value="1"/>
</dbReference>
<dbReference type="Pfam" id="PF03723">
    <property type="entry name" value="Hemocyanin_C"/>
    <property type="match status" value="1"/>
</dbReference>
<keyword evidence="5" id="KW-0964">Secreted</keyword>
<keyword evidence="4" id="KW-0813">Transport</keyword>
<evidence type="ECO:0000256" key="1">
    <source>
        <dbReference type="ARBA" id="ARBA00002958"/>
    </source>
</evidence>
<gene>
    <name evidence="11" type="primary">hc3a</name>
</gene>
<evidence type="ECO:0000313" key="11">
    <source>
        <dbReference type="EMBL" id="CAZ66712.1"/>
    </source>
</evidence>
<keyword evidence="8" id="KW-0186">Copper</keyword>
<dbReference type="PROSITE" id="PS00209">
    <property type="entry name" value="HEMOCYANIN_1"/>
    <property type="match status" value="1"/>
</dbReference>
<dbReference type="Gene3D" id="2.60.40.1520">
    <property type="entry name" value="Hemocyanin, C-terminal domain"/>
    <property type="match status" value="1"/>
</dbReference>
<dbReference type="InterPro" id="IPR008922">
    <property type="entry name" value="Di-copper_centre_dom_sf"/>
</dbReference>
<evidence type="ECO:0000256" key="7">
    <source>
        <dbReference type="ARBA" id="ARBA00022723"/>
    </source>
</evidence>
<dbReference type="AlphaFoldDB" id="C6H0Z5"/>
<dbReference type="PRINTS" id="PR00187">
    <property type="entry name" value="HAEMOCYANIN"/>
</dbReference>
<feature type="domain" description="Tyrosinase copper-binding" evidence="10">
    <location>
        <begin position="355"/>
        <end position="366"/>
    </location>
</feature>
<dbReference type="GO" id="GO:0005576">
    <property type="term" value="C:extracellular region"/>
    <property type="evidence" value="ECO:0007669"/>
    <property type="project" value="UniProtKB-SubCell"/>
</dbReference>
<evidence type="ECO:0000256" key="9">
    <source>
        <dbReference type="ARBA" id="ARBA00023157"/>
    </source>
</evidence>
<keyword evidence="6" id="KW-0561">Oxygen transport</keyword>
<comment type="similarity">
    <text evidence="3">Belongs to the tyrosinase family. Hemocyanin subfamily.</text>
</comment>
<dbReference type="GO" id="GO:0016491">
    <property type="term" value="F:oxidoreductase activity"/>
    <property type="evidence" value="ECO:0007669"/>
    <property type="project" value="InterPro"/>
</dbReference>
<comment type="function">
    <text evidence="1">Hemocyanins are copper-containing oxygen carriers occurring freely dissolved in the hemolymph of many mollusks and arthropods.</text>
</comment>